<organism evidence="1">
    <name type="scientific">Arundo donax</name>
    <name type="common">Giant reed</name>
    <name type="synonym">Donax arundinaceus</name>
    <dbReference type="NCBI Taxonomy" id="35708"/>
    <lineage>
        <taxon>Eukaryota</taxon>
        <taxon>Viridiplantae</taxon>
        <taxon>Streptophyta</taxon>
        <taxon>Embryophyta</taxon>
        <taxon>Tracheophyta</taxon>
        <taxon>Spermatophyta</taxon>
        <taxon>Magnoliopsida</taxon>
        <taxon>Liliopsida</taxon>
        <taxon>Poales</taxon>
        <taxon>Poaceae</taxon>
        <taxon>PACMAD clade</taxon>
        <taxon>Arundinoideae</taxon>
        <taxon>Arundineae</taxon>
        <taxon>Arundo</taxon>
    </lineage>
</organism>
<accession>A0A0A9FE69</accession>
<sequence>MHPDTPLCLELQRGHFVVQNERESDYCFFFT</sequence>
<evidence type="ECO:0000313" key="1">
    <source>
        <dbReference type="EMBL" id="JAE11345.1"/>
    </source>
</evidence>
<reference evidence="1" key="2">
    <citation type="journal article" date="2015" name="Data Brief">
        <title>Shoot transcriptome of the giant reed, Arundo donax.</title>
        <authorList>
            <person name="Barrero R.A."/>
            <person name="Guerrero F.D."/>
            <person name="Moolhuijzen P."/>
            <person name="Goolsby J.A."/>
            <person name="Tidwell J."/>
            <person name="Bellgard S.E."/>
            <person name="Bellgard M.I."/>
        </authorList>
    </citation>
    <scope>NUCLEOTIDE SEQUENCE</scope>
    <source>
        <tissue evidence="1">Shoot tissue taken approximately 20 cm above the soil surface</tissue>
    </source>
</reference>
<name>A0A0A9FE69_ARUDO</name>
<protein>
    <submittedName>
        <fullName evidence="1">Uncharacterized protein</fullName>
    </submittedName>
</protein>
<dbReference type="EMBL" id="GBRH01186551">
    <property type="protein sequence ID" value="JAE11345.1"/>
    <property type="molecule type" value="Transcribed_RNA"/>
</dbReference>
<proteinExistence type="predicted"/>
<dbReference type="AlphaFoldDB" id="A0A0A9FE69"/>
<reference evidence="1" key="1">
    <citation type="submission" date="2014-09" db="EMBL/GenBank/DDBJ databases">
        <authorList>
            <person name="Magalhaes I.L.F."/>
            <person name="Oliveira U."/>
            <person name="Santos F.R."/>
            <person name="Vidigal T.H.D.A."/>
            <person name="Brescovit A.D."/>
            <person name="Santos A.J."/>
        </authorList>
    </citation>
    <scope>NUCLEOTIDE SEQUENCE</scope>
    <source>
        <tissue evidence="1">Shoot tissue taken approximately 20 cm above the soil surface</tissue>
    </source>
</reference>